<evidence type="ECO:0008006" key="4">
    <source>
        <dbReference type="Google" id="ProtNLM"/>
    </source>
</evidence>
<keyword evidence="3" id="KW-1185">Reference proteome</keyword>
<dbReference type="AlphaFoldDB" id="A0A9N9QNU8"/>
<dbReference type="PANTHER" id="PTHR33053:SF24">
    <property type="entry name" value="TRANSPOSASE DOMAIN-CONTAINING PROTEIN"/>
    <property type="match status" value="1"/>
</dbReference>
<evidence type="ECO:0000256" key="1">
    <source>
        <dbReference type="SAM" id="MobiDB-lite"/>
    </source>
</evidence>
<sequence>METFNSVTNQAPSVRASDCLNSTDNVLRPDPDLDTQASLDLNAPASPDPNPPTSPESNASSSISFVNYDSEAFDYQVPTAAANNVTKIIEPVQNISQSPDFKSKLTHWALEENISHKALDKLLHILKEEPSLSSCLPLHARTLLRTPRQVNIQEISPGHYYHFGIQNNIIKLLSTINFKIDASTSIDISCHIDGLPLSKSSNSSFWPILFTIDSYKELENQVMIIGLYHGSKKPNNSNEYLLQFVNEAKHLIENGISFNRMHLPFKIKNIICDAPAKSYILNVKMHSGYSSCNKCTQEGHYIDRKVCFPDINFTKRTDESFRSKEDEDYHLNYTIIEQIPNFNIVENIPVDYMHSLCLGVMKRLLAHKKYGFIFGSPPYKLPWRKTDLLCQHLEKIRKYVPKELPRKPRSVLECRRYKATEFRHFILYLGPVVFKNILPQNMYQNFLLLHVAAYILSSEIYCKNNDLVNYAHQLLECFIKNSVSIYGNGLSV</sequence>
<name>A0A9N9QNU8_9CUCU</name>
<evidence type="ECO:0000313" key="2">
    <source>
        <dbReference type="EMBL" id="CAG9773638.1"/>
    </source>
</evidence>
<dbReference type="PANTHER" id="PTHR33053">
    <property type="entry name" value="PROTEIN, PUTATIVE-RELATED"/>
    <property type="match status" value="1"/>
</dbReference>
<dbReference type="Proteomes" id="UP001152799">
    <property type="component" value="Chromosome 9"/>
</dbReference>
<proteinExistence type="predicted"/>
<reference evidence="2" key="1">
    <citation type="submission" date="2022-01" db="EMBL/GenBank/DDBJ databases">
        <authorList>
            <person name="King R."/>
        </authorList>
    </citation>
    <scope>NUCLEOTIDE SEQUENCE</scope>
</reference>
<feature type="compositionally biased region" description="Polar residues" evidence="1">
    <location>
        <begin position="1"/>
        <end position="12"/>
    </location>
</feature>
<protein>
    <recommendedName>
        <fullName evidence="4">Transposase domain-containing protein</fullName>
    </recommendedName>
</protein>
<feature type="region of interest" description="Disordered" evidence="1">
    <location>
        <begin position="1"/>
        <end position="61"/>
    </location>
</feature>
<organism evidence="2 3">
    <name type="scientific">Ceutorhynchus assimilis</name>
    <name type="common">cabbage seed weevil</name>
    <dbReference type="NCBI Taxonomy" id="467358"/>
    <lineage>
        <taxon>Eukaryota</taxon>
        <taxon>Metazoa</taxon>
        <taxon>Ecdysozoa</taxon>
        <taxon>Arthropoda</taxon>
        <taxon>Hexapoda</taxon>
        <taxon>Insecta</taxon>
        <taxon>Pterygota</taxon>
        <taxon>Neoptera</taxon>
        <taxon>Endopterygota</taxon>
        <taxon>Coleoptera</taxon>
        <taxon>Polyphaga</taxon>
        <taxon>Cucujiformia</taxon>
        <taxon>Curculionidae</taxon>
        <taxon>Ceutorhynchinae</taxon>
        <taxon>Ceutorhynchus</taxon>
    </lineage>
</organism>
<evidence type="ECO:0000313" key="3">
    <source>
        <dbReference type="Proteomes" id="UP001152799"/>
    </source>
</evidence>
<accession>A0A9N9QNU8</accession>
<gene>
    <name evidence="2" type="ORF">CEUTPL_LOCUS14026</name>
</gene>
<dbReference type="EMBL" id="OU892285">
    <property type="protein sequence ID" value="CAG9773638.1"/>
    <property type="molecule type" value="Genomic_DNA"/>
</dbReference>
<dbReference type="OrthoDB" id="6629909at2759"/>